<evidence type="ECO:0000313" key="1">
    <source>
        <dbReference type="EMBL" id="KAF0913177.1"/>
    </source>
</evidence>
<sequence length="99" mass="10888">MTSPWPVPLLGQNLPHFGLEHAFQGHKWNPAASLAFFPRFPSSPVPSRLPSVANASRLHRYPPPPGICRRDWPLHAMPLAPPALPQGVGPQSPPPCHWD</sequence>
<dbReference type="Proteomes" id="UP000479710">
    <property type="component" value="Unassembled WGS sequence"/>
</dbReference>
<reference evidence="1 2" key="1">
    <citation type="submission" date="2019-11" db="EMBL/GenBank/DDBJ databases">
        <title>Whole genome sequence of Oryza granulata.</title>
        <authorList>
            <person name="Li W."/>
        </authorList>
    </citation>
    <scope>NUCLEOTIDE SEQUENCE [LARGE SCALE GENOMIC DNA]</scope>
    <source>
        <strain evidence="2">cv. Menghai</strain>
        <tissue evidence="1">Leaf</tissue>
    </source>
</reference>
<protein>
    <submittedName>
        <fullName evidence="1">Uncharacterized protein</fullName>
    </submittedName>
</protein>
<gene>
    <name evidence="1" type="ORF">E2562_020302</name>
</gene>
<name>A0A6G1DL20_9ORYZ</name>
<keyword evidence="2" id="KW-1185">Reference proteome</keyword>
<comment type="caution">
    <text evidence="1">The sequence shown here is derived from an EMBL/GenBank/DDBJ whole genome shotgun (WGS) entry which is preliminary data.</text>
</comment>
<evidence type="ECO:0000313" key="2">
    <source>
        <dbReference type="Proteomes" id="UP000479710"/>
    </source>
</evidence>
<accession>A0A6G1DL20</accession>
<dbReference type="AlphaFoldDB" id="A0A6G1DL20"/>
<organism evidence="1 2">
    <name type="scientific">Oryza meyeriana var. granulata</name>
    <dbReference type="NCBI Taxonomy" id="110450"/>
    <lineage>
        <taxon>Eukaryota</taxon>
        <taxon>Viridiplantae</taxon>
        <taxon>Streptophyta</taxon>
        <taxon>Embryophyta</taxon>
        <taxon>Tracheophyta</taxon>
        <taxon>Spermatophyta</taxon>
        <taxon>Magnoliopsida</taxon>
        <taxon>Liliopsida</taxon>
        <taxon>Poales</taxon>
        <taxon>Poaceae</taxon>
        <taxon>BOP clade</taxon>
        <taxon>Oryzoideae</taxon>
        <taxon>Oryzeae</taxon>
        <taxon>Oryzinae</taxon>
        <taxon>Oryza</taxon>
        <taxon>Oryza meyeriana</taxon>
    </lineage>
</organism>
<proteinExistence type="predicted"/>
<dbReference type="EMBL" id="SPHZ02000006">
    <property type="protein sequence ID" value="KAF0913177.1"/>
    <property type="molecule type" value="Genomic_DNA"/>
</dbReference>